<accession>D6Z4Q1</accession>
<dbReference type="InParanoid" id="D6Z4Q1"/>
<keyword evidence="4" id="KW-1185">Reference proteome</keyword>
<keyword evidence="3" id="KW-0489">Methyltransferase</keyword>
<dbReference type="eggNOG" id="COG0500">
    <property type="taxonomic scope" value="Bacteria"/>
</dbReference>
<dbReference type="SUPFAM" id="SSF53335">
    <property type="entry name" value="S-adenosyl-L-methionine-dependent methyltransferases"/>
    <property type="match status" value="1"/>
</dbReference>
<reference evidence="4" key="1">
    <citation type="submission" date="2010-02" db="EMBL/GenBank/DDBJ databases">
        <title>Complete sequence of Desulfurivibrio alkaliphilus AHT2.</title>
        <authorList>
            <consortium name="US DOE Joint Genome Institute"/>
            <person name="Pitluck S."/>
            <person name="Chertkov O."/>
            <person name="Detter J.C."/>
            <person name="Han C."/>
            <person name="Tapia R."/>
            <person name="Larimer F."/>
            <person name="Land M."/>
            <person name="Hauser L."/>
            <person name="Kyrpides N."/>
            <person name="Mikhailova N."/>
            <person name="Sorokin D.Y."/>
            <person name="Muyzer G."/>
            <person name="Woyke T."/>
        </authorList>
    </citation>
    <scope>NUCLEOTIDE SEQUENCE [LARGE SCALE GENOMIC DNA]</scope>
    <source>
        <strain evidence="4">DSM 19089 / UNIQEM U267 / AHT2</strain>
    </source>
</reference>
<dbReference type="EMBL" id="CP001940">
    <property type="protein sequence ID" value="ADH86526.1"/>
    <property type="molecule type" value="Genomic_DNA"/>
</dbReference>
<keyword evidence="3" id="KW-0808">Transferase</keyword>
<name>D6Z4Q1_DESAT</name>
<dbReference type="GO" id="GO:0032259">
    <property type="term" value="P:methylation"/>
    <property type="evidence" value="ECO:0007669"/>
    <property type="project" value="UniProtKB-KW"/>
</dbReference>
<dbReference type="PANTHER" id="PTHR34203">
    <property type="entry name" value="METHYLTRANSFERASE, FKBM FAMILY PROTEIN"/>
    <property type="match status" value="1"/>
</dbReference>
<dbReference type="InterPro" id="IPR029063">
    <property type="entry name" value="SAM-dependent_MTases_sf"/>
</dbReference>
<feature type="region of interest" description="Disordered" evidence="1">
    <location>
        <begin position="1"/>
        <end position="51"/>
    </location>
</feature>
<feature type="domain" description="Methyltransferase FkbM" evidence="2">
    <location>
        <begin position="303"/>
        <end position="469"/>
    </location>
</feature>
<feature type="region of interest" description="Disordered" evidence="1">
    <location>
        <begin position="200"/>
        <end position="252"/>
    </location>
</feature>
<dbReference type="HOGENOM" id="CLU_521497_0_0_7"/>
<dbReference type="GO" id="GO:0008168">
    <property type="term" value="F:methyltransferase activity"/>
    <property type="evidence" value="ECO:0007669"/>
    <property type="project" value="UniProtKB-KW"/>
</dbReference>
<protein>
    <submittedName>
        <fullName evidence="3">Methyltransferase FkbM family</fullName>
    </submittedName>
</protein>
<dbReference type="KEGG" id="dak:DaAHT2_1845"/>
<feature type="compositionally biased region" description="Low complexity" evidence="1">
    <location>
        <begin position="29"/>
        <end position="40"/>
    </location>
</feature>
<proteinExistence type="predicted"/>
<dbReference type="InterPro" id="IPR006342">
    <property type="entry name" value="FkbM_mtfrase"/>
</dbReference>
<evidence type="ECO:0000259" key="2">
    <source>
        <dbReference type="Pfam" id="PF05050"/>
    </source>
</evidence>
<feature type="compositionally biased region" description="Basic residues" evidence="1">
    <location>
        <begin position="1"/>
        <end position="28"/>
    </location>
</feature>
<dbReference type="AlphaFoldDB" id="D6Z4Q1"/>
<evidence type="ECO:0000313" key="3">
    <source>
        <dbReference type="EMBL" id="ADH86526.1"/>
    </source>
</evidence>
<dbReference type="PANTHER" id="PTHR34203:SF15">
    <property type="entry name" value="SLL1173 PROTEIN"/>
    <property type="match status" value="1"/>
</dbReference>
<dbReference type="Proteomes" id="UP000001508">
    <property type="component" value="Chromosome"/>
</dbReference>
<feature type="compositionally biased region" description="Polar residues" evidence="1">
    <location>
        <begin position="204"/>
        <end position="240"/>
    </location>
</feature>
<evidence type="ECO:0000313" key="4">
    <source>
        <dbReference type="Proteomes" id="UP000001508"/>
    </source>
</evidence>
<gene>
    <name evidence="3" type="ordered locus">DaAHT2_1845</name>
</gene>
<evidence type="ECO:0000256" key="1">
    <source>
        <dbReference type="SAM" id="MobiDB-lite"/>
    </source>
</evidence>
<dbReference type="InterPro" id="IPR052514">
    <property type="entry name" value="SAM-dependent_MTase"/>
</dbReference>
<dbReference type="RefSeq" id="WP_013164049.1">
    <property type="nucleotide sequence ID" value="NC_014216.1"/>
</dbReference>
<organism evidence="3 4">
    <name type="scientific">Desulfurivibrio alkaliphilus (strain DSM 19089 / UNIQEM U267 / AHT2)</name>
    <dbReference type="NCBI Taxonomy" id="589865"/>
    <lineage>
        <taxon>Bacteria</taxon>
        <taxon>Pseudomonadati</taxon>
        <taxon>Thermodesulfobacteriota</taxon>
        <taxon>Desulfobulbia</taxon>
        <taxon>Desulfobulbales</taxon>
        <taxon>Desulfobulbaceae</taxon>
        <taxon>Desulfurivibrio</taxon>
    </lineage>
</organism>
<sequence length="522" mass="58185">MAKASRKRKDKPGKKRGRKKDPGKKTAKAAKAGMQARPAGQSAVVSTTHHSPAEMVPYDETLLERSRTQWQFGDWQSLAQINRDRLQHHPDRAKLALLAAAGHLQCGTTAEAHRFVRLARDWGCGKELISRILIAGVHNSLGRAAAVAGRRDQSLRHFEQSLTTGTPGAEARLLTQARIMQQVEQLQLPELVFHHPLLPKNATGRHSVSTRTDQPHSTTTTPVGQGQAGQSAINPTTGEPSKTKDHKAENAVACSARPQPAITTPDKEKSTNGGHKFSSDANIDDFIEDITPFFYDRHITYLDIGAYIGEVFRKILSTKKVRIREAHLIEPNPESYKQLVEVAKKSGVSSCHTYQVGISNVLSTARFLAAKSMTKRLGVDLEAKEGSGIFEAECKRLDDLSSVFTDGRVNLMKLDVEGEELDVLSSADSLLAKQLVDVIYVEIGLNKDGKQQTYFGDIDAFLQERGYRIFKIYEQKNEWIEDSPLLRRFNAAYMSSKFAAANPYKLTLENYRMRIKLKNWEQ</sequence>
<dbReference type="STRING" id="589865.DaAHT2_1845"/>
<dbReference type="NCBIfam" id="TIGR01444">
    <property type="entry name" value="fkbM_fam"/>
    <property type="match status" value="1"/>
</dbReference>
<dbReference type="Gene3D" id="3.40.50.150">
    <property type="entry name" value="Vaccinia Virus protein VP39"/>
    <property type="match status" value="1"/>
</dbReference>
<dbReference type="Pfam" id="PF05050">
    <property type="entry name" value="Methyltransf_21"/>
    <property type="match status" value="1"/>
</dbReference>
<dbReference type="OrthoDB" id="4104638at2"/>